<dbReference type="InterPro" id="IPR036465">
    <property type="entry name" value="vWFA_dom_sf"/>
</dbReference>
<feature type="region of interest" description="Disordered" evidence="3">
    <location>
        <begin position="740"/>
        <end position="773"/>
    </location>
</feature>
<feature type="compositionally biased region" description="Basic and acidic residues" evidence="3">
    <location>
        <begin position="577"/>
        <end position="587"/>
    </location>
</feature>
<evidence type="ECO:0000256" key="1">
    <source>
        <dbReference type="ARBA" id="ARBA00022741"/>
    </source>
</evidence>
<keyword evidence="2" id="KW-0067">ATP-binding</keyword>
<feature type="compositionally biased region" description="Polar residues" evidence="3">
    <location>
        <begin position="742"/>
        <end position="765"/>
    </location>
</feature>
<evidence type="ECO:0000256" key="2">
    <source>
        <dbReference type="ARBA" id="ARBA00022840"/>
    </source>
</evidence>
<comment type="caution">
    <text evidence="5">The sequence shown here is derived from an EMBL/GenBank/DDBJ whole genome shotgun (WGS) entry which is preliminary data.</text>
</comment>
<keyword evidence="1" id="KW-0547">Nucleotide-binding</keyword>
<feature type="compositionally biased region" description="Polar residues" evidence="3">
    <location>
        <begin position="407"/>
        <end position="416"/>
    </location>
</feature>
<name>A0ABR2M7C2_9ASPA</name>
<feature type="region of interest" description="Disordered" evidence="3">
    <location>
        <begin position="820"/>
        <end position="874"/>
    </location>
</feature>
<evidence type="ECO:0000313" key="5">
    <source>
        <dbReference type="EMBL" id="KAK8960062.1"/>
    </source>
</evidence>
<feature type="compositionally biased region" description="Acidic residues" evidence="3">
    <location>
        <begin position="477"/>
        <end position="488"/>
    </location>
</feature>
<evidence type="ECO:0000313" key="6">
    <source>
        <dbReference type="Proteomes" id="UP001412067"/>
    </source>
</evidence>
<feature type="compositionally biased region" description="Basic and acidic residues" evidence="3">
    <location>
        <begin position="534"/>
        <end position="545"/>
    </location>
</feature>
<dbReference type="PROSITE" id="PS50234">
    <property type="entry name" value="VWFA"/>
    <property type="match status" value="1"/>
</dbReference>
<feature type="compositionally biased region" description="Basic and acidic residues" evidence="3">
    <location>
        <begin position="663"/>
        <end position="678"/>
    </location>
</feature>
<accession>A0ABR2M7C2</accession>
<gene>
    <name evidence="5" type="ORF">KSP40_PGU009092</name>
</gene>
<dbReference type="EMBL" id="JBBWWR010000011">
    <property type="protein sequence ID" value="KAK8960062.1"/>
    <property type="molecule type" value="Genomic_DNA"/>
</dbReference>
<feature type="compositionally biased region" description="Basic and acidic residues" evidence="3">
    <location>
        <begin position="489"/>
        <end position="524"/>
    </location>
</feature>
<feature type="domain" description="VWFA" evidence="4">
    <location>
        <begin position="1028"/>
        <end position="1180"/>
    </location>
</feature>
<feature type="compositionally biased region" description="Basic and acidic residues" evidence="3">
    <location>
        <begin position="443"/>
        <end position="460"/>
    </location>
</feature>
<dbReference type="SUPFAM" id="SSF53300">
    <property type="entry name" value="vWA-like"/>
    <property type="match status" value="1"/>
</dbReference>
<dbReference type="Proteomes" id="UP001412067">
    <property type="component" value="Unassembled WGS sequence"/>
</dbReference>
<reference evidence="5 6" key="1">
    <citation type="journal article" date="2022" name="Nat. Plants">
        <title>Genomes of leafy and leafless Platanthera orchids illuminate the evolution of mycoheterotrophy.</title>
        <authorList>
            <person name="Li M.H."/>
            <person name="Liu K.W."/>
            <person name="Li Z."/>
            <person name="Lu H.C."/>
            <person name="Ye Q.L."/>
            <person name="Zhang D."/>
            <person name="Wang J.Y."/>
            <person name="Li Y.F."/>
            <person name="Zhong Z.M."/>
            <person name="Liu X."/>
            <person name="Yu X."/>
            <person name="Liu D.K."/>
            <person name="Tu X.D."/>
            <person name="Liu B."/>
            <person name="Hao Y."/>
            <person name="Liao X.Y."/>
            <person name="Jiang Y.T."/>
            <person name="Sun W.H."/>
            <person name="Chen J."/>
            <person name="Chen Y.Q."/>
            <person name="Ai Y."/>
            <person name="Zhai J.W."/>
            <person name="Wu S.S."/>
            <person name="Zhou Z."/>
            <person name="Hsiao Y.Y."/>
            <person name="Wu W.L."/>
            <person name="Chen Y.Y."/>
            <person name="Lin Y.F."/>
            <person name="Hsu J.L."/>
            <person name="Li C.Y."/>
            <person name="Wang Z.W."/>
            <person name="Zhao X."/>
            <person name="Zhong W.Y."/>
            <person name="Ma X.K."/>
            <person name="Ma L."/>
            <person name="Huang J."/>
            <person name="Chen G.Z."/>
            <person name="Huang M.Z."/>
            <person name="Huang L."/>
            <person name="Peng D.H."/>
            <person name="Luo Y.B."/>
            <person name="Zou S.Q."/>
            <person name="Chen S.P."/>
            <person name="Lan S."/>
            <person name="Tsai W.C."/>
            <person name="Van de Peer Y."/>
            <person name="Liu Z.J."/>
        </authorList>
    </citation>
    <scope>NUCLEOTIDE SEQUENCE [LARGE SCALE GENOMIC DNA]</scope>
    <source>
        <strain evidence="5">Lor288</strain>
    </source>
</reference>
<dbReference type="Gene3D" id="3.40.50.410">
    <property type="entry name" value="von Willebrand factor, type A domain"/>
    <property type="match status" value="1"/>
</dbReference>
<organism evidence="5 6">
    <name type="scientific">Platanthera guangdongensis</name>
    <dbReference type="NCBI Taxonomy" id="2320717"/>
    <lineage>
        <taxon>Eukaryota</taxon>
        <taxon>Viridiplantae</taxon>
        <taxon>Streptophyta</taxon>
        <taxon>Embryophyta</taxon>
        <taxon>Tracheophyta</taxon>
        <taxon>Spermatophyta</taxon>
        <taxon>Magnoliopsida</taxon>
        <taxon>Liliopsida</taxon>
        <taxon>Asparagales</taxon>
        <taxon>Orchidaceae</taxon>
        <taxon>Orchidoideae</taxon>
        <taxon>Orchideae</taxon>
        <taxon>Orchidinae</taxon>
        <taxon>Platanthera</taxon>
    </lineage>
</organism>
<evidence type="ECO:0000256" key="3">
    <source>
        <dbReference type="SAM" id="MobiDB-lite"/>
    </source>
</evidence>
<sequence>MSIWSSPWTDLKKFQHHPADVLQEPVLTVLAEEAKLIREEDPAWLEQKISGKNDSLELQFPIDLEKLGDLKSGQPSGSFLQPSFKSWHLLLQEGSSSSTDTTTNLANKFEENADIRCSTTWAVANQFYFKSLSMVHQLHECQTCFSKDLTLEQDLFDSLLALLKDMHIFLVTVRSSHMESCDIFRDEADSLSAIVDKFVPLFMQSKDKLDRYLLGSNGVVSTLNPYMPCIVSVQMEHSVRENFHTINALEESVNALSIQKGSSESIKDSLLSRVRKIISEANKENVAFNSEVEAHNQSMCDDHSVNKLNDEFGEAYECTNKAIVGVFGSIDSSCVDHCGGRVLSAKDITSWKKLFESYMENLHLDRIYDGLLQTITAAIAEMTNALAEIFILLLSKGFGSTEDQTEKTAQGTQDSCGTGMGEGQGLNDVSDQIEDEAQLTGPAEKDVPDDSDIPSDKNKGIEMDEDFLADAFSVSEGFDDGDDGEDVDIELKMGETGDRNQIVDEKLWDKEKDMKPENSMEKYDSGPSVEEMDSCGRELRAKEDGAPTVEEYDQFHKNEPDGQTEEQSDASDDENNADDRMLDKDTAFEDPTGIHTTEQEKYQEDDDMDEAQGSDTVEEDDSVPAESDKEMGDDDLPNSTDNVSDEISALTEEKLDTGNNLENNDKKNVEQEPSKDVTESDMPESVEYSQDKVDMFKQSQTPFSVDSSLESRMCWSDSTNMNNGVALSSVSKDEDLNMQFLMPNSSDDSKLAPNQPQPHISQGDTQARHLKETNPYRSIGKAIETWKEKVSVLDDADEEQSTNPDYMEEDESAVEYRYVSEGEKNTSQALGPATADQIKTNVDGSEGHDIEDSERRKEHDDGMKEVQEHPEPESLQSMNASISHHKHVEESLETSTGSDAEFEALPQNYMDNFLGNRLNISNKTTSLDSGVIDIDLSTSIDNEIFSGTLDQKAIADWKRCELATTMLSHELAEQLRLIMEPALASRLQGDYKTGKRINMKKVIPYIASQFRRDKIWLRRTKPNKRDYQVVIAIDDSRSMSESNCGNLAIEALVTVCRAMSHVEVGQFAVSSFGGKGNIKLLHDFDQSFSGEAGVKIISNLSFKQDNTIVDEQVADLLKYLKGMLDSAMRNVRTPSGKNPLHQLTLIISDGRLNEKVSSPSLKEIIMLKKEYYEEPPSNFA</sequence>
<feature type="compositionally biased region" description="Acidic residues" evidence="3">
    <location>
        <begin position="794"/>
        <end position="811"/>
    </location>
</feature>
<dbReference type="PANTHER" id="PTHR48103:SF2">
    <property type="entry name" value="MIDASIN"/>
    <property type="match status" value="1"/>
</dbReference>
<protein>
    <recommendedName>
        <fullName evidence="4">VWFA domain-containing protein</fullName>
    </recommendedName>
</protein>
<feature type="compositionally biased region" description="Acidic residues" evidence="3">
    <location>
        <begin position="562"/>
        <end position="576"/>
    </location>
</feature>
<keyword evidence="6" id="KW-1185">Reference proteome</keyword>
<dbReference type="InterPro" id="IPR002035">
    <property type="entry name" value="VWF_A"/>
</dbReference>
<evidence type="ECO:0000259" key="4">
    <source>
        <dbReference type="PROSITE" id="PS50234"/>
    </source>
</evidence>
<feature type="region of interest" description="Disordered" evidence="3">
    <location>
        <begin position="792"/>
        <end position="811"/>
    </location>
</feature>
<feature type="region of interest" description="Disordered" evidence="3">
    <location>
        <begin position="475"/>
        <end position="687"/>
    </location>
</feature>
<feature type="compositionally biased region" description="Basic and acidic residues" evidence="3">
    <location>
        <begin position="845"/>
        <end position="872"/>
    </location>
</feature>
<feature type="region of interest" description="Disordered" evidence="3">
    <location>
        <begin position="404"/>
        <end position="460"/>
    </location>
</feature>
<feature type="compositionally biased region" description="Acidic residues" evidence="3">
    <location>
        <begin position="603"/>
        <end position="623"/>
    </location>
</feature>
<dbReference type="PANTHER" id="PTHR48103">
    <property type="entry name" value="MIDASIN-RELATED"/>
    <property type="match status" value="1"/>
</dbReference>
<proteinExistence type="predicted"/>